<dbReference type="FunFam" id="1.20.140.10:FF:000004">
    <property type="entry name" value="Acyl-CoA dehydrogenase FadE25"/>
    <property type="match status" value="1"/>
</dbReference>
<dbReference type="InterPro" id="IPR013786">
    <property type="entry name" value="AcylCoA_DH/ox_N"/>
</dbReference>
<dbReference type="Pfam" id="PF02770">
    <property type="entry name" value="Acyl-CoA_dh_M"/>
    <property type="match status" value="1"/>
</dbReference>
<dbReference type="FunFam" id="1.10.540.10:FF:000002">
    <property type="entry name" value="Acyl-CoA dehydrogenase FadE19"/>
    <property type="match status" value="1"/>
</dbReference>
<evidence type="ECO:0000313" key="11">
    <source>
        <dbReference type="Proteomes" id="UP000824192"/>
    </source>
</evidence>
<keyword evidence="3 6" id="KW-0285">Flavoprotein</keyword>
<dbReference type="PROSITE" id="PS00073">
    <property type="entry name" value="ACYL_COA_DH_2"/>
    <property type="match status" value="1"/>
</dbReference>
<feature type="domain" description="Acyl-CoA dehydrogenase/oxidase C-terminal" evidence="7">
    <location>
        <begin position="231"/>
        <end position="376"/>
    </location>
</feature>
<comment type="similarity">
    <text evidence="2 6">Belongs to the acyl-CoA dehydrogenase family.</text>
</comment>
<feature type="domain" description="Acyl-CoA dehydrogenase/oxidase N-terminal" evidence="9">
    <location>
        <begin position="8"/>
        <end position="118"/>
    </location>
</feature>
<dbReference type="GO" id="GO:0050660">
    <property type="term" value="F:flavin adenine dinucleotide binding"/>
    <property type="evidence" value="ECO:0007669"/>
    <property type="project" value="InterPro"/>
</dbReference>
<dbReference type="InterPro" id="IPR009100">
    <property type="entry name" value="AcylCoA_DH/oxidase_NM_dom_sf"/>
</dbReference>
<evidence type="ECO:0000256" key="5">
    <source>
        <dbReference type="ARBA" id="ARBA00023002"/>
    </source>
</evidence>
<dbReference type="EMBL" id="DXGA01000038">
    <property type="protein sequence ID" value="HIW93239.1"/>
    <property type="molecule type" value="Genomic_DNA"/>
</dbReference>
<dbReference type="InterPro" id="IPR006091">
    <property type="entry name" value="Acyl-CoA_Oxase/DH_mid-dom"/>
</dbReference>
<proteinExistence type="inferred from homology"/>
<sequence length="382" mass="41661">MIDFNLDSEHLELRDMYRKFAEERVKPLAHEMDEAEKMNMDLIKEMQQCGFFGIPFPEEYGGAGGDVLSYVLCMEEMSKADASTGVTLSVHTSLCASTIQEFGTEEQKQKWLRPLADGSKIGCFGLTEPGAGSDVAGARTTAVKEGDEYVINGEKIFTTNSGFADTFLVFALTDKSLPAHKGMSAFLVDRNTPGITVTADIPRMGIRAASNAAVVYENVRVPAENLLGGEGKGFKIAMKALDGGRIGIAAQAVGIAQGALNEAIKYDKERVQFGKTIASFQNTQFKMADLQTKIDAARLLTWRAAVAKDKSEPYNVYAAMAKLMASDVANQVTRDCVQFLGGYGFAREYSVERMMRDAKITEIYEGTSEVMKMVISGSLNLK</sequence>
<feature type="domain" description="Acyl-CoA oxidase/dehydrogenase middle" evidence="8">
    <location>
        <begin position="123"/>
        <end position="219"/>
    </location>
</feature>
<dbReference type="FunFam" id="2.40.110.10:FF:000009">
    <property type="entry name" value="Acyl-CoA dehydrogenase"/>
    <property type="match status" value="1"/>
</dbReference>
<reference evidence="10" key="1">
    <citation type="journal article" date="2021" name="PeerJ">
        <title>Extensive microbial diversity within the chicken gut microbiome revealed by metagenomics and culture.</title>
        <authorList>
            <person name="Gilroy R."/>
            <person name="Ravi A."/>
            <person name="Getino M."/>
            <person name="Pursley I."/>
            <person name="Horton D.L."/>
            <person name="Alikhan N.F."/>
            <person name="Baker D."/>
            <person name="Gharbi K."/>
            <person name="Hall N."/>
            <person name="Watson M."/>
            <person name="Adriaenssens E.M."/>
            <person name="Foster-Nyarko E."/>
            <person name="Jarju S."/>
            <person name="Secka A."/>
            <person name="Antonio M."/>
            <person name="Oren A."/>
            <person name="Chaudhuri R.R."/>
            <person name="La Ragione R."/>
            <person name="Hildebrand F."/>
            <person name="Pallen M.J."/>
        </authorList>
    </citation>
    <scope>NUCLEOTIDE SEQUENCE</scope>
    <source>
        <strain evidence="10">ChiGjej6B6-1540</strain>
    </source>
</reference>
<dbReference type="Gene3D" id="1.10.540.10">
    <property type="entry name" value="Acyl-CoA dehydrogenase/oxidase, N-terminal domain"/>
    <property type="match status" value="1"/>
</dbReference>
<dbReference type="AlphaFoldDB" id="A0A9D1UMC4"/>
<dbReference type="GO" id="GO:0003995">
    <property type="term" value="F:acyl-CoA dehydrogenase activity"/>
    <property type="evidence" value="ECO:0007669"/>
    <property type="project" value="InterPro"/>
</dbReference>
<dbReference type="PANTHER" id="PTHR43884:SF12">
    <property type="entry name" value="ISOVALERYL-COA DEHYDROGENASE, MITOCHONDRIAL-RELATED"/>
    <property type="match status" value="1"/>
</dbReference>
<dbReference type="Gene3D" id="2.40.110.10">
    <property type="entry name" value="Butyryl-CoA Dehydrogenase, subunit A, domain 2"/>
    <property type="match status" value="1"/>
</dbReference>
<evidence type="ECO:0000256" key="2">
    <source>
        <dbReference type="ARBA" id="ARBA00009347"/>
    </source>
</evidence>
<reference evidence="10" key="2">
    <citation type="submission" date="2021-04" db="EMBL/GenBank/DDBJ databases">
        <authorList>
            <person name="Gilroy R."/>
        </authorList>
    </citation>
    <scope>NUCLEOTIDE SEQUENCE</scope>
    <source>
        <strain evidence="10">ChiGjej6B6-1540</strain>
    </source>
</reference>
<gene>
    <name evidence="10" type="ORF">H9868_01730</name>
</gene>
<dbReference type="InterPro" id="IPR046373">
    <property type="entry name" value="Acyl-CoA_Oxase/DH_mid-dom_sf"/>
</dbReference>
<keyword evidence="5 6" id="KW-0560">Oxidoreductase</keyword>
<evidence type="ECO:0000313" key="10">
    <source>
        <dbReference type="EMBL" id="HIW93239.1"/>
    </source>
</evidence>
<evidence type="ECO:0000259" key="9">
    <source>
        <dbReference type="Pfam" id="PF02771"/>
    </source>
</evidence>
<dbReference type="InterPro" id="IPR009075">
    <property type="entry name" value="AcylCo_DH/oxidase_C"/>
</dbReference>
<protein>
    <submittedName>
        <fullName evidence="10">Acyl-CoA dehydrogenase</fullName>
    </submittedName>
</protein>
<evidence type="ECO:0000259" key="8">
    <source>
        <dbReference type="Pfam" id="PF02770"/>
    </source>
</evidence>
<dbReference type="CDD" id="cd01158">
    <property type="entry name" value="SCAD_SBCAD"/>
    <property type="match status" value="1"/>
</dbReference>
<dbReference type="InterPro" id="IPR036250">
    <property type="entry name" value="AcylCo_DH-like_C"/>
</dbReference>
<dbReference type="PANTHER" id="PTHR43884">
    <property type="entry name" value="ACYL-COA DEHYDROGENASE"/>
    <property type="match status" value="1"/>
</dbReference>
<evidence type="ECO:0000256" key="1">
    <source>
        <dbReference type="ARBA" id="ARBA00001974"/>
    </source>
</evidence>
<evidence type="ECO:0000256" key="4">
    <source>
        <dbReference type="ARBA" id="ARBA00022827"/>
    </source>
</evidence>
<evidence type="ECO:0000256" key="6">
    <source>
        <dbReference type="RuleBase" id="RU362125"/>
    </source>
</evidence>
<dbReference type="SUPFAM" id="SSF47203">
    <property type="entry name" value="Acyl-CoA dehydrogenase C-terminal domain-like"/>
    <property type="match status" value="1"/>
</dbReference>
<evidence type="ECO:0000256" key="3">
    <source>
        <dbReference type="ARBA" id="ARBA00022630"/>
    </source>
</evidence>
<dbReference type="Gene3D" id="1.20.140.10">
    <property type="entry name" value="Butyryl-CoA Dehydrogenase, subunit A, domain 3"/>
    <property type="match status" value="1"/>
</dbReference>
<evidence type="ECO:0000259" key="7">
    <source>
        <dbReference type="Pfam" id="PF00441"/>
    </source>
</evidence>
<accession>A0A9D1UMC4</accession>
<dbReference type="Pfam" id="PF02771">
    <property type="entry name" value="Acyl-CoA_dh_N"/>
    <property type="match status" value="1"/>
</dbReference>
<dbReference type="SUPFAM" id="SSF56645">
    <property type="entry name" value="Acyl-CoA dehydrogenase NM domain-like"/>
    <property type="match status" value="1"/>
</dbReference>
<dbReference type="InterPro" id="IPR037069">
    <property type="entry name" value="AcylCoA_DH/ox_N_sf"/>
</dbReference>
<dbReference type="Pfam" id="PF00441">
    <property type="entry name" value="Acyl-CoA_dh_1"/>
    <property type="match status" value="1"/>
</dbReference>
<name>A0A9D1UMC4_9FIRM</name>
<keyword evidence="4 6" id="KW-0274">FAD</keyword>
<dbReference type="InterPro" id="IPR006089">
    <property type="entry name" value="Acyl-CoA_DH_CS"/>
</dbReference>
<dbReference type="Proteomes" id="UP000824192">
    <property type="component" value="Unassembled WGS sequence"/>
</dbReference>
<organism evidence="10 11">
    <name type="scientific">Candidatus Flavonifractor merdipullorum</name>
    <dbReference type="NCBI Taxonomy" id="2838590"/>
    <lineage>
        <taxon>Bacteria</taxon>
        <taxon>Bacillati</taxon>
        <taxon>Bacillota</taxon>
        <taxon>Clostridia</taxon>
        <taxon>Eubacteriales</taxon>
        <taxon>Oscillospiraceae</taxon>
        <taxon>Flavonifractor</taxon>
    </lineage>
</organism>
<comment type="caution">
    <text evidence="10">The sequence shown here is derived from an EMBL/GenBank/DDBJ whole genome shotgun (WGS) entry which is preliminary data.</text>
</comment>
<comment type="cofactor">
    <cofactor evidence="1 6">
        <name>FAD</name>
        <dbReference type="ChEBI" id="CHEBI:57692"/>
    </cofactor>
</comment>
<dbReference type="PIRSF" id="PIRSF016578">
    <property type="entry name" value="HsaA"/>
    <property type="match status" value="1"/>
</dbReference>
<dbReference type="PROSITE" id="PS00072">
    <property type="entry name" value="ACYL_COA_DH_1"/>
    <property type="match status" value="1"/>
</dbReference>